<accession>A0ABN9SMR2</accession>
<proteinExistence type="predicted"/>
<evidence type="ECO:0000313" key="2">
    <source>
        <dbReference type="Proteomes" id="UP001189429"/>
    </source>
</evidence>
<gene>
    <name evidence="1" type="ORF">PCOR1329_LOCUS30911</name>
</gene>
<reference evidence="1" key="1">
    <citation type="submission" date="2023-10" db="EMBL/GenBank/DDBJ databases">
        <authorList>
            <person name="Chen Y."/>
            <person name="Shah S."/>
            <person name="Dougan E. K."/>
            <person name="Thang M."/>
            <person name="Chan C."/>
        </authorList>
    </citation>
    <scope>NUCLEOTIDE SEQUENCE [LARGE SCALE GENOMIC DNA]</scope>
</reference>
<dbReference type="EMBL" id="CAUYUJ010012025">
    <property type="protein sequence ID" value="CAK0833091.1"/>
    <property type="molecule type" value="Genomic_DNA"/>
</dbReference>
<evidence type="ECO:0008006" key="3">
    <source>
        <dbReference type="Google" id="ProtNLM"/>
    </source>
</evidence>
<evidence type="ECO:0000313" key="1">
    <source>
        <dbReference type="EMBL" id="CAK0833091.1"/>
    </source>
</evidence>
<protein>
    <recommendedName>
        <fullName evidence="3">Methyltransferase FkbM domain-containing protein</fullName>
    </recommendedName>
</protein>
<dbReference type="Proteomes" id="UP001189429">
    <property type="component" value="Unassembled WGS sequence"/>
</dbReference>
<comment type="caution">
    <text evidence="1">The sequence shown here is derived from an EMBL/GenBank/DDBJ whole genome shotgun (WGS) entry which is preliminary data.</text>
</comment>
<keyword evidence="2" id="KW-1185">Reference proteome</keyword>
<sequence>MNMAQRTVRSPGPPEALQAAAPAGRVRVRALRMERLLAGVGWRSPVGLLKMDCEGCEWDTLLQPARTWDADHVVGEVHFGCREASCWPMASSQLRARVDPLRRRLTPAWATSWVQLVFGQLHVGGVHVGRRAGRPAARMPGLPAAVG</sequence>
<organism evidence="1 2">
    <name type="scientific">Prorocentrum cordatum</name>
    <dbReference type="NCBI Taxonomy" id="2364126"/>
    <lineage>
        <taxon>Eukaryota</taxon>
        <taxon>Sar</taxon>
        <taxon>Alveolata</taxon>
        <taxon>Dinophyceae</taxon>
        <taxon>Prorocentrales</taxon>
        <taxon>Prorocentraceae</taxon>
        <taxon>Prorocentrum</taxon>
    </lineage>
</organism>
<name>A0ABN9SMR2_9DINO</name>